<dbReference type="EMBL" id="CP002542">
    <property type="protein sequence ID" value="AEA44926.1"/>
    <property type="molecule type" value="Genomic_DNA"/>
</dbReference>
<organism evidence="2 3">
    <name type="scientific">Fluviicola taffensis (strain DSM 16823 / NCIMB 13979 / RW262)</name>
    <dbReference type="NCBI Taxonomy" id="755732"/>
    <lineage>
        <taxon>Bacteria</taxon>
        <taxon>Pseudomonadati</taxon>
        <taxon>Bacteroidota</taxon>
        <taxon>Flavobacteriia</taxon>
        <taxon>Flavobacteriales</taxon>
        <taxon>Crocinitomicaceae</taxon>
        <taxon>Fluviicola</taxon>
    </lineage>
</organism>
<feature type="signal peptide" evidence="1">
    <location>
        <begin position="1"/>
        <end position="22"/>
    </location>
</feature>
<dbReference type="KEGG" id="fte:Fluta_2947"/>
<accession>F2IJ56</accession>
<keyword evidence="3" id="KW-1185">Reference proteome</keyword>
<gene>
    <name evidence="2" type="ordered locus">Fluta_2947</name>
</gene>
<name>F2IJ56_FLUTR</name>
<reference evidence="3" key="2">
    <citation type="submission" date="2011-02" db="EMBL/GenBank/DDBJ databases">
        <title>The complete genome of Fluviicola taffensis DSM 16823.</title>
        <authorList>
            <consortium name="US DOE Joint Genome Institute (JGI-PGF)"/>
            <person name="Lucas S."/>
            <person name="Copeland A."/>
            <person name="Lapidus A."/>
            <person name="Bruce D."/>
            <person name="Goodwin L."/>
            <person name="Pitluck S."/>
            <person name="Kyrpides N."/>
            <person name="Mavromatis K."/>
            <person name="Ivanova N."/>
            <person name="Mikhailova N."/>
            <person name="Pagani I."/>
            <person name="Chertkov O."/>
            <person name="Detter J.C."/>
            <person name="Han C."/>
            <person name="Tapia R."/>
            <person name="Land M."/>
            <person name="Hauser L."/>
            <person name="Markowitz V."/>
            <person name="Cheng J.-F."/>
            <person name="Hugenholtz P."/>
            <person name="Woyke T."/>
            <person name="Wu D."/>
            <person name="Tindall B."/>
            <person name="Pomrenke H.G."/>
            <person name="Brambilla E."/>
            <person name="Klenk H.-P."/>
            <person name="Eisen J.A."/>
        </authorList>
    </citation>
    <scope>NUCLEOTIDE SEQUENCE [LARGE SCALE GENOMIC DNA]</scope>
    <source>
        <strain evidence="3">DSM 16823 / RW262 / RW262</strain>
    </source>
</reference>
<evidence type="ECO:0000256" key="1">
    <source>
        <dbReference type="SAM" id="SignalP"/>
    </source>
</evidence>
<proteinExistence type="predicted"/>
<dbReference type="OrthoDB" id="6717268at2"/>
<feature type="chain" id="PRO_5003283770" description="Secreted protein" evidence="1">
    <location>
        <begin position="23"/>
        <end position="168"/>
    </location>
</feature>
<dbReference type="HOGENOM" id="CLU_1584049_0_0_10"/>
<protein>
    <recommendedName>
        <fullName evidence="4">Secreted protein</fullName>
    </recommendedName>
</protein>
<evidence type="ECO:0008006" key="4">
    <source>
        <dbReference type="Google" id="ProtNLM"/>
    </source>
</evidence>
<keyword evidence="1" id="KW-0732">Signal</keyword>
<sequence precursor="true">MKTNLLFAAFIGFISFSNGVHSQVDTTLLQNNIPAWVLPVLEKSEIAQKHQLLTPFNPFYFEADFTGDNMVDIAFYVENKIDKTKGVMIINNGKNLVYVIGCGTATDMGSSLSWAKRWFIYRNRYIMNGGNKNKITLKYPAIQVIRSETKSLVIYWNGKKYKTFIQES</sequence>
<evidence type="ECO:0000313" key="3">
    <source>
        <dbReference type="Proteomes" id="UP000007463"/>
    </source>
</evidence>
<dbReference type="Proteomes" id="UP000007463">
    <property type="component" value="Chromosome"/>
</dbReference>
<dbReference type="RefSeq" id="WP_013687695.1">
    <property type="nucleotide sequence ID" value="NC_015321.1"/>
</dbReference>
<dbReference type="AlphaFoldDB" id="F2IJ56"/>
<evidence type="ECO:0000313" key="2">
    <source>
        <dbReference type="EMBL" id="AEA44926.1"/>
    </source>
</evidence>
<reference evidence="2 3" key="1">
    <citation type="journal article" date="2011" name="Stand. Genomic Sci.">
        <title>Complete genome sequence of the gliding freshwater bacterium Fluviicola taffensis type strain (RW262).</title>
        <authorList>
            <person name="Woyke T."/>
            <person name="Chertkov O."/>
            <person name="Lapidus A."/>
            <person name="Nolan M."/>
            <person name="Lucas S."/>
            <person name="Del Rio T.G."/>
            <person name="Tice H."/>
            <person name="Cheng J.F."/>
            <person name="Tapia R."/>
            <person name="Han C."/>
            <person name="Goodwin L."/>
            <person name="Pitluck S."/>
            <person name="Liolios K."/>
            <person name="Pagani I."/>
            <person name="Ivanova N."/>
            <person name="Huntemann M."/>
            <person name="Mavromatis K."/>
            <person name="Mikhailova N."/>
            <person name="Pati A."/>
            <person name="Chen A."/>
            <person name="Palaniappan K."/>
            <person name="Land M."/>
            <person name="Hauser L."/>
            <person name="Brambilla E.M."/>
            <person name="Rohde M."/>
            <person name="Mwirichia R."/>
            <person name="Sikorski J."/>
            <person name="Tindall B.J."/>
            <person name="Goker M."/>
            <person name="Bristow J."/>
            <person name="Eisen J.A."/>
            <person name="Markowitz V."/>
            <person name="Hugenholtz P."/>
            <person name="Klenk H.P."/>
            <person name="Kyrpides N.C."/>
        </authorList>
    </citation>
    <scope>NUCLEOTIDE SEQUENCE [LARGE SCALE GENOMIC DNA]</scope>
    <source>
        <strain evidence="3">DSM 16823 / RW262 / RW262</strain>
    </source>
</reference>